<dbReference type="Gene3D" id="3.90.226.10">
    <property type="entry name" value="2-enoyl-CoA Hydratase, Chain A, domain 1"/>
    <property type="match status" value="1"/>
</dbReference>
<dbReference type="FunFam" id="3.90.226.10:FF:000090">
    <property type="entry name" value="Tail-specific protease"/>
    <property type="match status" value="1"/>
</dbReference>
<proteinExistence type="inferred from homology"/>
<dbReference type="InterPro" id="IPR029045">
    <property type="entry name" value="ClpP/crotonase-like_dom_sf"/>
</dbReference>
<dbReference type="STRING" id="714943.Mucpa_1058"/>
<keyword evidence="3 5" id="KW-0378">Hydrolase</keyword>
<dbReference type="SUPFAM" id="SSF52096">
    <property type="entry name" value="ClpP/crotonase"/>
    <property type="match status" value="1"/>
</dbReference>
<evidence type="ECO:0000256" key="2">
    <source>
        <dbReference type="ARBA" id="ARBA00022670"/>
    </source>
</evidence>
<dbReference type="InterPro" id="IPR040573">
    <property type="entry name" value="TSP_N"/>
</dbReference>
<dbReference type="GO" id="GO:0006508">
    <property type="term" value="P:proteolysis"/>
    <property type="evidence" value="ECO:0007669"/>
    <property type="project" value="UniProtKB-KW"/>
</dbReference>
<dbReference type="InterPro" id="IPR001478">
    <property type="entry name" value="PDZ"/>
</dbReference>
<keyword evidence="2 5" id="KW-0645">Protease</keyword>
<keyword evidence="7" id="KW-0732">Signal</keyword>
<reference evidence="9" key="1">
    <citation type="submission" date="2011-09" db="EMBL/GenBank/DDBJ databases">
        <title>The permanent draft genome of Mucilaginibacter paludis DSM 18603.</title>
        <authorList>
            <consortium name="US DOE Joint Genome Institute (JGI-PGF)"/>
            <person name="Lucas S."/>
            <person name="Han J."/>
            <person name="Lapidus A."/>
            <person name="Bruce D."/>
            <person name="Goodwin L."/>
            <person name="Pitluck S."/>
            <person name="Peters L."/>
            <person name="Kyrpides N."/>
            <person name="Mavromatis K."/>
            <person name="Ivanova N."/>
            <person name="Mikhailova N."/>
            <person name="Held B."/>
            <person name="Detter J.C."/>
            <person name="Tapia R."/>
            <person name="Han C."/>
            <person name="Land M."/>
            <person name="Hauser L."/>
            <person name="Markowitz V."/>
            <person name="Cheng J.-F."/>
            <person name="Hugenholtz P."/>
            <person name="Woyke T."/>
            <person name="Wu D."/>
            <person name="Tindall B."/>
            <person name="Brambilla E."/>
            <person name="Klenk H.-P."/>
            <person name="Eisen J.A."/>
        </authorList>
    </citation>
    <scope>NUCLEOTIDE SEQUENCE [LARGE SCALE GENOMIC DNA]</scope>
    <source>
        <strain evidence="9">DSM 18603</strain>
    </source>
</reference>
<dbReference type="SMART" id="SM00228">
    <property type="entry name" value="PDZ"/>
    <property type="match status" value="1"/>
</dbReference>
<dbReference type="InterPro" id="IPR005151">
    <property type="entry name" value="Tail-specific_protease"/>
</dbReference>
<dbReference type="NCBIfam" id="TIGR00225">
    <property type="entry name" value="prc"/>
    <property type="match status" value="1"/>
</dbReference>
<dbReference type="Proteomes" id="UP000002774">
    <property type="component" value="Chromosome"/>
</dbReference>
<dbReference type="Pfam" id="PF11818">
    <property type="entry name" value="DUF3340"/>
    <property type="match status" value="1"/>
</dbReference>
<dbReference type="GO" id="GO:0007165">
    <property type="term" value="P:signal transduction"/>
    <property type="evidence" value="ECO:0007669"/>
    <property type="project" value="TreeGrafter"/>
</dbReference>
<keyword evidence="10" id="KW-1185">Reference proteome</keyword>
<accession>H1YE52</accession>
<evidence type="ECO:0000313" key="9">
    <source>
        <dbReference type="EMBL" id="EHQ25230.1"/>
    </source>
</evidence>
<dbReference type="EMBL" id="CM001403">
    <property type="protein sequence ID" value="EHQ25230.1"/>
    <property type="molecule type" value="Genomic_DNA"/>
</dbReference>
<dbReference type="GO" id="GO:0004175">
    <property type="term" value="F:endopeptidase activity"/>
    <property type="evidence" value="ECO:0007669"/>
    <property type="project" value="TreeGrafter"/>
</dbReference>
<evidence type="ECO:0000256" key="3">
    <source>
        <dbReference type="ARBA" id="ARBA00022801"/>
    </source>
</evidence>
<dbReference type="RefSeq" id="WP_008504910.1">
    <property type="nucleotide sequence ID" value="NZ_CM001403.1"/>
</dbReference>
<dbReference type="OrthoDB" id="9812068at2"/>
<dbReference type="PROSITE" id="PS50106">
    <property type="entry name" value="PDZ"/>
    <property type="match status" value="1"/>
</dbReference>
<dbReference type="CDD" id="cd07560">
    <property type="entry name" value="Peptidase_S41_CPP"/>
    <property type="match status" value="1"/>
</dbReference>
<evidence type="ECO:0000256" key="6">
    <source>
        <dbReference type="SAM" id="Coils"/>
    </source>
</evidence>
<dbReference type="GO" id="GO:0008236">
    <property type="term" value="F:serine-type peptidase activity"/>
    <property type="evidence" value="ECO:0007669"/>
    <property type="project" value="UniProtKB-KW"/>
</dbReference>
<evidence type="ECO:0000313" key="10">
    <source>
        <dbReference type="Proteomes" id="UP000002774"/>
    </source>
</evidence>
<organism evidence="9 10">
    <name type="scientific">Mucilaginibacter paludis DSM 18603</name>
    <dbReference type="NCBI Taxonomy" id="714943"/>
    <lineage>
        <taxon>Bacteria</taxon>
        <taxon>Pseudomonadati</taxon>
        <taxon>Bacteroidota</taxon>
        <taxon>Sphingobacteriia</taxon>
        <taxon>Sphingobacteriales</taxon>
        <taxon>Sphingobacteriaceae</taxon>
        <taxon>Mucilaginibacter</taxon>
    </lineage>
</organism>
<dbReference type="Pfam" id="PF03572">
    <property type="entry name" value="Peptidase_S41"/>
    <property type="match status" value="1"/>
</dbReference>
<dbReference type="CDD" id="cd06782">
    <property type="entry name" value="cpPDZ_CPP-like"/>
    <property type="match status" value="1"/>
</dbReference>
<evidence type="ECO:0000256" key="4">
    <source>
        <dbReference type="ARBA" id="ARBA00022825"/>
    </source>
</evidence>
<dbReference type="PANTHER" id="PTHR32060">
    <property type="entry name" value="TAIL-SPECIFIC PROTEASE"/>
    <property type="match status" value="1"/>
</dbReference>
<dbReference type="HOGENOM" id="CLU_016199_1_0_10"/>
<comment type="similarity">
    <text evidence="1 5">Belongs to the peptidase S41A family.</text>
</comment>
<evidence type="ECO:0000256" key="5">
    <source>
        <dbReference type="RuleBase" id="RU004404"/>
    </source>
</evidence>
<feature type="coiled-coil region" evidence="6">
    <location>
        <begin position="173"/>
        <end position="200"/>
    </location>
</feature>
<dbReference type="SUPFAM" id="SSF50156">
    <property type="entry name" value="PDZ domain-like"/>
    <property type="match status" value="1"/>
</dbReference>
<dbReference type="AlphaFoldDB" id="H1YE52"/>
<dbReference type="InterPro" id="IPR004447">
    <property type="entry name" value="Peptidase_S41A"/>
</dbReference>
<feature type="chain" id="PRO_5005682790" evidence="7">
    <location>
        <begin position="23"/>
        <end position="701"/>
    </location>
</feature>
<feature type="signal peptide" evidence="7">
    <location>
        <begin position="1"/>
        <end position="22"/>
    </location>
</feature>
<dbReference type="Gene3D" id="2.30.42.10">
    <property type="match status" value="1"/>
</dbReference>
<dbReference type="InterPro" id="IPR036034">
    <property type="entry name" value="PDZ_sf"/>
</dbReference>
<dbReference type="InterPro" id="IPR020992">
    <property type="entry name" value="Tail_Prtase_C"/>
</dbReference>
<dbReference type="GO" id="GO:0030288">
    <property type="term" value="C:outer membrane-bounded periplasmic space"/>
    <property type="evidence" value="ECO:0007669"/>
    <property type="project" value="TreeGrafter"/>
</dbReference>
<dbReference type="eggNOG" id="COG0793">
    <property type="taxonomic scope" value="Bacteria"/>
</dbReference>
<keyword evidence="6" id="KW-0175">Coiled coil</keyword>
<gene>
    <name evidence="9" type="ORF">Mucpa_1058</name>
</gene>
<sequence length="701" mass="77393">MLKKMGLGAAVMCLYISFNSSAFSPVKAYPAGDIQPDKNESEVCRLVVKMLSASNYKKVAVNDSLSALVFDRYLKSLDENHSYLLAGDVTGFEQYRTLLDDDLQNGNLAHVFGMFNTFKMRNEERLRYALALLNTDFDFSKKETYTPDRKEMPFIKTEAEMNALWSQRVKYDLLELQLANQDIAKNKEILKKKYQNLLDQSGKTSSQDVFQLFMSAFTASVDPHVAYFNPFNASQFNVGITRALEGIGATLALENEYVTIKSLTPGGPAYKTKLINPDDRIIAIAQGKDGQFADITGWRLDNAISLIRGPKGTIVKLKILPKGKSFSDGPQTVEVVRDKIILQDQSAKQEIRTCKSGGKDVKIGIITIPAFYLDYKAYEAGDRNYKSTTRDVKLLLDTLKQKKVDGVMIDLRGNGGGSLTEAINLTGLFIASGPVVQVRDVNQKIQVSQDLDPSIYYSGPMAVLVDRTSASASEIFSAAIQDYGRGLVLGSKTYGKGSVQTTVNLNQVVRKLAGQGTANADTSKQDQFGQLNVTIGKFYRISGSSTQHKGVTPDIELPSYITPSKYGEDNEPSAMPWDTIGKSDYTQTASLNKVVPVLTGLYQQRSQTNPAYKAYYNVIKAYQDDEALKSIPLNAQELKRVRDANAAKALDRENQLRVAIGLPALKKGEARPRTDDLDFMKTEAGQILTDYILSDKTSAGI</sequence>
<dbReference type="Pfam" id="PF17804">
    <property type="entry name" value="TSP_NTD"/>
    <property type="match status" value="1"/>
</dbReference>
<evidence type="ECO:0000259" key="8">
    <source>
        <dbReference type="PROSITE" id="PS50106"/>
    </source>
</evidence>
<dbReference type="MEROPS" id="S41.001"/>
<dbReference type="PANTHER" id="PTHR32060:SF22">
    <property type="entry name" value="CARBOXYL-TERMINAL-PROCESSING PEPTIDASE 3, CHLOROPLASTIC"/>
    <property type="match status" value="1"/>
</dbReference>
<evidence type="ECO:0000256" key="1">
    <source>
        <dbReference type="ARBA" id="ARBA00009179"/>
    </source>
</evidence>
<dbReference type="Pfam" id="PF00595">
    <property type="entry name" value="PDZ"/>
    <property type="match status" value="1"/>
</dbReference>
<feature type="domain" description="PDZ" evidence="8">
    <location>
        <begin position="237"/>
        <end position="308"/>
    </location>
</feature>
<evidence type="ECO:0000256" key="7">
    <source>
        <dbReference type="SAM" id="SignalP"/>
    </source>
</evidence>
<name>H1YE52_9SPHI</name>
<keyword evidence="4 5" id="KW-0720">Serine protease</keyword>
<dbReference type="SMART" id="SM00245">
    <property type="entry name" value="TSPc"/>
    <property type="match status" value="1"/>
</dbReference>
<protein>
    <submittedName>
        <fullName evidence="9">Carboxyl-terminal protease</fullName>
    </submittedName>
</protein>